<keyword evidence="1" id="KW-0812">Transmembrane</keyword>
<sequence length="60" mass="7265">MSCERKVGYLHEKVQLPVIHRERSDQAMCSYLKTSKPRSQILTFRIMFMVWLLTFIQLEF</sequence>
<proteinExistence type="predicted"/>
<comment type="caution">
    <text evidence="2">The sequence shown here is derived from an EMBL/GenBank/DDBJ whole genome shotgun (WGS) entry which is preliminary data.</text>
</comment>
<protein>
    <submittedName>
        <fullName evidence="2">Uncharacterized protein</fullName>
    </submittedName>
</protein>
<keyword evidence="1" id="KW-1133">Transmembrane helix</keyword>
<dbReference type="AlphaFoldDB" id="A0AAD6QUJ8"/>
<organism evidence="2 3">
    <name type="scientific">Populus alba x Populus x berolinensis</name>
    <dbReference type="NCBI Taxonomy" id="444605"/>
    <lineage>
        <taxon>Eukaryota</taxon>
        <taxon>Viridiplantae</taxon>
        <taxon>Streptophyta</taxon>
        <taxon>Embryophyta</taxon>
        <taxon>Tracheophyta</taxon>
        <taxon>Spermatophyta</taxon>
        <taxon>Magnoliopsida</taxon>
        <taxon>eudicotyledons</taxon>
        <taxon>Gunneridae</taxon>
        <taxon>Pentapetalae</taxon>
        <taxon>rosids</taxon>
        <taxon>fabids</taxon>
        <taxon>Malpighiales</taxon>
        <taxon>Salicaceae</taxon>
        <taxon>Saliceae</taxon>
        <taxon>Populus</taxon>
    </lineage>
</organism>
<dbReference type="EMBL" id="JAQIZT010000005">
    <property type="protein sequence ID" value="KAJ6996834.1"/>
    <property type="molecule type" value="Genomic_DNA"/>
</dbReference>
<reference evidence="2" key="1">
    <citation type="journal article" date="2023" name="Mol. Ecol. Resour.">
        <title>Chromosome-level genome assembly of a triploid poplar Populus alba 'Berolinensis'.</title>
        <authorList>
            <person name="Chen S."/>
            <person name="Yu Y."/>
            <person name="Wang X."/>
            <person name="Wang S."/>
            <person name="Zhang T."/>
            <person name="Zhou Y."/>
            <person name="He R."/>
            <person name="Meng N."/>
            <person name="Wang Y."/>
            <person name="Liu W."/>
            <person name="Liu Z."/>
            <person name="Liu J."/>
            <person name="Guo Q."/>
            <person name="Huang H."/>
            <person name="Sederoff R.R."/>
            <person name="Wang G."/>
            <person name="Qu G."/>
            <person name="Chen S."/>
        </authorList>
    </citation>
    <scope>NUCLEOTIDE SEQUENCE</scope>
    <source>
        <strain evidence="2">SC-2020</strain>
    </source>
</reference>
<keyword evidence="3" id="KW-1185">Reference proteome</keyword>
<evidence type="ECO:0000256" key="1">
    <source>
        <dbReference type="SAM" id="Phobius"/>
    </source>
</evidence>
<dbReference type="Proteomes" id="UP001164929">
    <property type="component" value="Chromosome 5"/>
</dbReference>
<accession>A0AAD6QUJ8</accession>
<feature type="transmembrane region" description="Helical" evidence="1">
    <location>
        <begin position="41"/>
        <end position="58"/>
    </location>
</feature>
<name>A0AAD6QUJ8_9ROSI</name>
<evidence type="ECO:0000313" key="2">
    <source>
        <dbReference type="EMBL" id="KAJ6996834.1"/>
    </source>
</evidence>
<keyword evidence="1" id="KW-0472">Membrane</keyword>
<gene>
    <name evidence="2" type="ORF">NC653_013430</name>
</gene>
<evidence type="ECO:0000313" key="3">
    <source>
        <dbReference type="Proteomes" id="UP001164929"/>
    </source>
</evidence>